<organism evidence="4 5">
    <name type="scientific">Chaetomidium leptoderma</name>
    <dbReference type="NCBI Taxonomy" id="669021"/>
    <lineage>
        <taxon>Eukaryota</taxon>
        <taxon>Fungi</taxon>
        <taxon>Dikarya</taxon>
        <taxon>Ascomycota</taxon>
        <taxon>Pezizomycotina</taxon>
        <taxon>Sordariomycetes</taxon>
        <taxon>Sordariomycetidae</taxon>
        <taxon>Sordariales</taxon>
        <taxon>Chaetomiaceae</taxon>
        <taxon>Chaetomidium</taxon>
    </lineage>
</organism>
<feature type="compositionally biased region" description="Low complexity" evidence="2">
    <location>
        <begin position="11"/>
        <end position="20"/>
    </location>
</feature>
<feature type="compositionally biased region" description="Polar residues" evidence="2">
    <location>
        <begin position="86"/>
        <end position="98"/>
    </location>
</feature>
<reference evidence="4" key="1">
    <citation type="journal article" date="2023" name="Mol. Phylogenet. Evol.">
        <title>Genome-scale phylogeny and comparative genomics of the fungal order Sordariales.</title>
        <authorList>
            <person name="Hensen N."/>
            <person name="Bonometti L."/>
            <person name="Westerberg I."/>
            <person name="Brannstrom I.O."/>
            <person name="Guillou S."/>
            <person name="Cros-Aarteil S."/>
            <person name="Calhoun S."/>
            <person name="Haridas S."/>
            <person name="Kuo A."/>
            <person name="Mondo S."/>
            <person name="Pangilinan J."/>
            <person name="Riley R."/>
            <person name="LaButti K."/>
            <person name="Andreopoulos B."/>
            <person name="Lipzen A."/>
            <person name="Chen C."/>
            <person name="Yan M."/>
            <person name="Daum C."/>
            <person name="Ng V."/>
            <person name="Clum A."/>
            <person name="Steindorff A."/>
            <person name="Ohm R.A."/>
            <person name="Martin F."/>
            <person name="Silar P."/>
            <person name="Natvig D.O."/>
            <person name="Lalanne C."/>
            <person name="Gautier V."/>
            <person name="Ament-Velasquez S.L."/>
            <person name="Kruys A."/>
            <person name="Hutchinson M.I."/>
            <person name="Powell A.J."/>
            <person name="Barry K."/>
            <person name="Miller A.N."/>
            <person name="Grigoriev I.V."/>
            <person name="Debuchy R."/>
            <person name="Gladieux P."/>
            <person name="Hiltunen Thoren M."/>
            <person name="Johannesson H."/>
        </authorList>
    </citation>
    <scope>NUCLEOTIDE SEQUENCE</scope>
    <source>
        <strain evidence="4">CBS 538.74</strain>
    </source>
</reference>
<comment type="caution">
    <text evidence="4">The sequence shown here is derived from an EMBL/GenBank/DDBJ whole genome shotgun (WGS) entry which is preliminary data.</text>
</comment>
<feature type="region of interest" description="Disordered" evidence="2">
    <location>
        <begin position="1"/>
        <end position="50"/>
    </location>
</feature>
<feature type="region of interest" description="Disordered" evidence="2">
    <location>
        <begin position="70"/>
        <end position="98"/>
    </location>
</feature>
<sequence length="714" mass="78622">MAQVRDAAFNPSSPHSSSGGADSYKHEGTPETKLTVFSPDDNSARSNKLPMALGFNGASDHPVHFHVKPAEGYGNPSSAAEKDPFVSSTNVPKGQQKLSPTASAFRPISVPLVAHGSLNTHGPLNASPGMNTGPGANRQLFAPQGTAKFSNELGISRCLVLYSPAHLVTLTDVDGYLAKLERLGSPCQGQRNAVSIDGKVYLHLSNIRDARDIHDNVQLGSPDWCAKYIAAVEFYSVCGYAAQADPICDGKVQITAFGQGSNFGNINVEAVAQTFLETQGEIFAFLRLSESNDHTFQALVEFSDASVAMSVVCRFNRAAVGGVYWILTLGQLNGVTAAHRPTEGNNPSFNALQSPAHNMENVFHGMGVSETPQQANAVIAAGQLGQSPAGFHTQQQYAMYPVVHHGLPPAGPSRFVPDQTPTRGQGFVRMPPMTPISGGMPMMAPLYNTTPPTTPMAMIGSFNSPRSIQPYGRMDQRRHHVMRANRTPFYNNAGGHHNHGHHNHVDVNRIQNGVDVRTTIMLRNIPNKVDQAMLKRLIDESSWAKYDFMYLRIDFANDCNVGYAFINFVDPLDIIDFVNARGNQRWNCFKSDKVAEISYATIQGKDCLVQKFRNSSVMLEATHYRPKLYYTSNGPRPDLAGQEESFPEPDNHSKMKRSCENAEHVGLFTPNAGQHFRDEQRRRRSQYDRGTRLAALEEYDYDAHFQQHRFFSPQ</sequence>
<accession>A0AAN6VQ17</accession>
<dbReference type="PANTHER" id="PTHR23189">
    <property type="entry name" value="RNA RECOGNITION MOTIF-CONTAINING"/>
    <property type="match status" value="1"/>
</dbReference>
<evidence type="ECO:0000259" key="3">
    <source>
        <dbReference type="Pfam" id="PF04059"/>
    </source>
</evidence>
<dbReference type="EMBL" id="MU856893">
    <property type="protein sequence ID" value="KAK4155202.1"/>
    <property type="molecule type" value="Genomic_DNA"/>
</dbReference>
<proteinExistence type="predicted"/>
<dbReference type="CDD" id="cd12532">
    <property type="entry name" value="RRM3_MEI2_fungi"/>
    <property type="match status" value="1"/>
</dbReference>
<dbReference type="GO" id="GO:0003723">
    <property type="term" value="F:RNA binding"/>
    <property type="evidence" value="ECO:0007669"/>
    <property type="project" value="UniProtKB-KW"/>
</dbReference>
<dbReference type="InterPro" id="IPR007201">
    <property type="entry name" value="Mei2-like_Rrm_C"/>
</dbReference>
<feature type="domain" description="Mei2-like C-terminal RNA recognition motif" evidence="3">
    <location>
        <begin position="517"/>
        <end position="613"/>
    </location>
</feature>
<gene>
    <name evidence="4" type="ORF">C8A00DRAFT_32000</name>
</gene>
<evidence type="ECO:0000313" key="5">
    <source>
        <dbReference type="Proteomes" id="UP001302745"/>
    </source>
</evidence>
<dbReference type="Proteomes" id="UP001302745">
    <property type="component" value="Unassembled WGS sequence"/>
</dbReference>
<dbReference type="SUPFAM" id="SSF54928">
    <property type="entry name" value="RNA-binding domain, RBD"/>
    <property type="match status" value="1"/>
</dbReference>
<name>A0AAN6VQ17_9PEZI</name>
<evidence type="ECO:0000256" key="2">
    <source>
        <dbReference type="SAM" id="MobiDB-lite"/>
    </source>
</evidence>
<evidence type="ECO:0000313" key="4">
    <source>
        <dbReference type="EMBL" id="KAK4155202.1"/>
    </source>
</evidence>
<protein>
    <submittedName>
        <fullName evidence="4">Meiosis protein mei2</fullName>
    </submittedName>
</protein>
<dbReference type="Pfam" id="PF04059">
    <property type="entry name" value="RRM_2"/>
    <property type="match status" value="1"/>
</dbReference>
<keyword evidence="1" id="KW-0694">RNA-binding</keyword>
<dbReference type="InterPro" id="IPR034862">
    <property type="entry name" value="Fungal_Mei2-like_RRM3"/>
</dbReference>
<reference evidence="4" key="2">
    <citation type="submission" date="2023-05" db="EMBL/GenBank/DDBJ databases">
        <authorList>
            <consortium name="Lawrence Berkeley National Laboratory"/>
            <person name="Steindorff A."/>
            <person name="Hensen N."/>
            <person name="Bonometti L."/>
            <person name="Westerberg I."/>
            <person name="Brannstrom I.O."/>
            <person name="Guillou S."/>
            <person name="Cros-Aarteil S."/>
            <person name="Calhoun S."/>
            <person name="Haridas S."/>
            <person name="Kuo A."/>
            <person name="Mondo S."/>
            <person name="Pangilinan J."/>
            <person name="Riley R."/>
            <person name="Labutti K."/>
            <person name="Andreopoulos B."/>
            <person name="Lipzen A."/>
            <person name="Chen C."/>
            <person name="Yanf M."/>
            <person name="Daum C."/>
            <person name="Ng V."/>
            <person name="Clum A."/>
            <person name="Ohm R."/>
            <person name="Martin F."/>
            <person name="Silar P."/>
            <person name="Natvig D."/>
            <person name="Lalanne C."/>
            <person name="Gautier V."/>
            <person name="Ament-Velasquez S.L."/>
            <person name="Kruys A."/>
            <person name="Hutchinson M.I."/>
            <person name="Powell A.J."/>
            <person name="Barry K."/>
            <person name="Miller A.N."/>
            <person name="Grigoriev I.V."/>
            <person name="Debuchy R."/>
            <person name="Gladieux P."/>
            <person name="Thoren M.H."/>
            <person name="Johannesson H."/>
        </authorList>
    </citation>
    <scope>NUCLEOTIDE SEQUENCE</scope>
    <source>
        <strain evidence="4">CBS 538.74</strain>
    </source>
</reference>
<dbReference type="AlphaFoldDB" id="A0AAN6VQ17"/>
<evidence type="ECO:0000256" key="1">
    <source>
        <dbReference type="ARBA" id="ARBA00022884"/>
    </source>
</evidence>
<keyword evidence="5" id="KW-1185">Reference proteome</keyword>
<dbReference type="InterPro" id="IPR035979">
    <property type="entry name" value="RBD_domain_sf"/>
</dbReference>